<feature type="compositionally biased region" description="Basic and acidic residues" evidence="1">
    <location>
        <begin position="69"/>
        <end position="79"/>
    </location>
</feature>
<organism evidence="2 3">
    <name type="scientific">Saccharata proteae CBS 121410</name>
    <dbReference type="NCBI Taxonomy" id="1314787"/>
    <lineage>
        <taxon>Eukaryota</taxon>
        <taxon>Fungi</taxon>
        <taxon>Dikarya</taxon>
        <taxon>Ascomycota</taxon>
        <taxon>Pezizomycotina</taxon>
        <taxon>Dothideomycetes</taxon>
        <taxon>Dothideomycetes incertae sedis</taxon>
        <taxon>Botryosphaeriales</taxon>
        <taxon>Saccharataceae</taxon>
        <taxon>Saccharata</taxon>
    </lineage>
</organism>
<name>A0A9P4LYH9_9PEZI</name>
<dbReference type="Proteomes" id="UP000799776">
    <property type="component" value="Unassembled WGS sequence"/>
</dbReference>
<dbReference type="EMBL" id="ML978711">
    <property type="protein sequence ID" value="KAF2091601.1"/>
    <property type="molecule type" value="Genomic_DNA"/>
</dbReference>
<sequence>MADVRSLLRAERAARSQPSKQPVAAQAQPAASKKRKARDDDGDGRKRAKGPDIPGVPQDFFDESAAKVPESRPEIERTPSIETTQFTSRPAAPEATTVTSQPEPIATVDDDEWAAFEREMATPPPEQKGFRTANGAAVISAPAMSAEEVAAKARQEQSQQRGLKEAEMEAEEEDAARHLEEEFDEMESLEQRVRRLREKREALRQAREEGDLDMESEDQPAAVSAEAADEESDEDEDEDFDDWRFRPA</sequence>
<feature type="region of interest" description="Disordered" evidence="1">
    <location>
        <begin position="204"/>
        <end position="248"/>
    </location>
</feature>
<protein>
    <submittedName>
        <fullName evidence="2">Uncharacterized protein</fullName>
    </submittedName>
</protein>
<evidence type="ECO:0000256" key="1">
    <source>
        <dbReference type="SAM" id="MobiDB-lite"/>
    </source>
</evidence>
<evidence type="ECO:0000313" key="3">
    <source>
        <dbReference type="Proteomes" id="UP000799776"/>
    </source>
</evidence>
<feature type="compositionally biased region" description="Low complexity" evidence="1">
    <location>
        <begin position="15"/>
        <end position="31"/>
    </location>
</feature>
<dbReference type="OrthoDB" id="77607at2759"/>
<proteinExistence type="predicted"/>
<feature type="compositionally biased region" description="Acidic residues" evidence="1">
    <location>
        <begin position="227"/>
        <end position="241"/>
    </location>
</feature>
<comment type="caution">
    <text evidence="2">The sequence shown here is derived from an EMBL/GenBank/DDBJ whole genome shotgun (WGS) entry which is preliminary data.</text>
</comment>
<keyword evidence="3" id="KW-1185">Reference proteome</keyword>
<feature type="compositionally biased region" description="Basic and acidic residues" evidence="1">
    <location>
        <begin position="1"/>
        <end position="14"/>
    </location>
</feature>
<gene>
    <name evidence="2" type="ORF">K490DRAFT_70412</name>
</gene>
<dbReference type="AlphaFoldDB" id="A0A9P4LYH9"/>
<evidence type="ECO:0000313" key="2">
    <source>
        <dbReference type="EMBL" id="KAF2091601.1"/>
    </source>
</evidence>
<feature type="region of interest" description="Disordered" evidence="1">
    <location>
        <begin position="1"/>
        <end position="188"/>
    </location>
</feature>
<reference evidence="2" key="1">
    <citation type="journal article" date="2020" name="Stud. Mycol.">
        <title>101 Dothideomycetes genomes: a test case for predicting lifestyles and emergence of pathogens.</title>
        <authorList>
            <person name="Haridas S."/>
            <person name="Albert R."/>
            <person name="Binder M."/>
            <person name="Bloem J."/>
            <person name="Labutti K."/>
            <person name="Salamov A."/>
            <person name="Andreopoulos B."/>
            <person name="Baker S."/>
            <person name="Barry K."/>
            <person name="Bills G."/>
            <person name="Bluhm B."/>
            <person name="Cannon C."/>
            <person name="Castanera R."/>
            <person name="Culley D."/>
            <person name="Daum C."/>
            <person name="Ezra D."/>
            <person name="Gonzalez J."/>
            <person name="Henrissat B."/>
            <person name="Kuo A."/>
            <person name="Liang C."/>
            <person name="Lipzen A."/>
            <person name="Lutzoni F."/>
            <person name="Magnuson J."/>
            <person name="Mondo S."/>
            <person name="Nolan M."/>
            <person name="Ohm R."/>
            <person name="Pangilinan J."/>
            <person name="Park H.-J."/>
            <person name="Ramirez L."/>
            <person name="Alfaro M."/>
            <person name="Sun H."/>
            <person name="Tritt A."/>
            <person name="Yoshinaga Y."/>
            <person name="Zwiers L.-H."/>
            <person name="Turgeon B."/>
            <person name="Goodwin S."/>
            <person name="Spatafora J."/>
            <person name="Crous P."/>
            <person name="Grigoriev I."/>
        </authorList>
    </citation>
    <scope>NUCLEOTIDE SEQUENCE</scope>
    <source>
        <strain evidence="2">CBS 121410</strain>
    </source>
</reference>
<accession>A0A9P4LYH9</accession>